<dbReference type="InterPro" id="IPR039098">
    <property type="entry name" value="TINF2"/>
</dbReference>
<dbReference type="CDD" id="cd11657">
    <property type="entry name" value="TIN2_N"/>
    <property type="match status" value="1"/>
</dbReference>
<sequence>MLADFVSLVSEAVAELVSHGVQLILGLHARLVLELCERDNAADMRTRLQTHLNSIQLVDHTVVGEAGVRFVELVQTFIKDVDEKDHFFQHVFPVDFGTDFDSAIQVLMWHFLSSLENFLPIPDLQQTLDWLDPPLPVSKDCEEFNSQSDHIKTLLEHYKNLGHIDTKSDSCQPISAGNCILSTLSGKATEIHQKREGHVQMFDRHFSENCH</sequence>
<dbReference type="Pfam" id="PF14973">
    <property type="entry name" value="TINF2_N"/>
    <property type="match status" value="1"/>
</dbReference>
<reference evidence="1" key="1">
    <citation type="submission" date="2023-08" db="EMBL/GenBank/DDBJ databases">
        <title>Chromosome-level Genome Assembly of mud carp (Cirrhinus molitorella).</title>
        <authorList>
            <person name="Liu H."/>
        </authorList>
    </citation>
    <scope>NUCLEOTIDE SEQUENCE</scope>
    <source>
        <strain evidence="1">Prfri</strain>
        <tissue evidence="1">Muscle</tissue>
    </source>
</reference>
<organism evidence="1 2">
    <name type="scientific">Cirrhinus molitorella</name>
    <name type="common">mud carp</name>
    <dbReference type="NCBI Taxonomy" id="172907"/>
    <lineage>
        <taxon>Eukaryota</taxon>
        <taxon>Metazoa</taxon>
        <taxon>Chordata</taxon>
        <taxon>Craniata</taxon>
        <taxon>Vertebrata</taxon>
        <taxon>Euteleostomi</taxon>
        <taxon>Actinopterygii</taxon>
        <taxon>Neopterygii</taxon>
        <taxon>Teleostei</taxon>
        <taxon>Ostariophysi</taxon>
        <taxon>Cypriniformes</taxon>
        <taxon>Cyprinidae</taxon>
        <taxon>Labeoninae</taxon>
        <taxon>Labeonini</taxon>
        <taxon>Cirrhinus</taxon>
    </lineage>
</organism>
<dbReference type="PANTHER" id="PTHR15512:SF2">
    <property type="match status" value="1"/>
</dbReference>
<dbReference type="AlphaFoldDB" id="A0AA88PRJ5"/>
<dbReference type="InterPro" id="IPR029400">
    <property type="entry name" value="TINF2_N"/>
</dbReference>
<dbReference type="GO" id="GO:0042162">
    <property type="term" value="F:telomeric DNA binding"/>
    <property type="evidence" value="ECO:0007669"/>
    <property type="project" value="TreeGrafter"/>
</dbReference>
<dbReference type="EMBL" id="JAUYZG010000012">
    <property type="protein sequence ID" value="KAK2892808.1"/>
    <property type="molecule type" value="Genomic_DNA"/>
</dbReference>
<keyword evidence="2" id="KW-1185">Reference proteome</keyword>
<dbReference type="GO" id="GO:1904356">
    <property type="term" value="P:regulation of telomere maintenance via telomere lengthening"/>
    <property type="evidence" value="ECO:0007669"/>
    <property type="project" value="TreeGrafter"/>
</dbReference>
<name>A0AA88PRJ5_9TELE</name>
<evidence type="ECO:0000313" key="2">
    <source>
        <dbReference type="Proteomes" id="UP001187343"/>
    </source>
</evidence>
<dbReference type="PANTHER" id="PTHR15512">
    <property type="entry name" value="TERF1-INTERACTING NUCLEAR FACTOR 2"/>
    <property type="match status" value="1"/>
</dbReference>
<dbReference type="Proteomes" id="UP001187343">
    <property type="component" value="Unassembled WGS sequence"/>
</dbReference>
<evidence type="ECO:0000313" key="1">
    <source>
        <dbReference type="EMBL" id="KAK2892808.1"/>
    </source>
</evidence>
<gene>
    <name evidence="1" type="ORF">Q8A67_012796</name>
</gene>
<protein>
    <submittedName>
        <fullName evidence="1">Uncharacterized protein</fullName>
    </submittedName>
</protein>
<accession>A0AA88PRJ5</accession>
<dbReference type="GO" id="GO:0016233">
    <property type="term" value="P:telomere capping"/>
    <property type="evidence" value="ECO:0007669"/>
    <property type="project" value="InterPro"/>
</dbReference>
<proteinExistence type="predicted"/>
<comment type="caution">
    <text evidence="1">The sequence shown here is derived from an EMBL/GenBank/DDBJ whole genome shotgun (WGS) entry which is preliminary data.</text>
</comment>
<dbReference type="GO" id="GO:0070187">
    <property type="term" value="C:shelterin complex"/>
    <property type="evidence" value="ECO:0007669"/>
    <property type="project" value="InterPro"/>
</dbReference>